<dbReference type="InterPro" id="IPR010864">
    <property type="entry name" value="D-lyxose_isomer"/>
</dbReference>
<evidence type="ECO:0000256" key="5">
    <source>
        <dbReference type="ARBA" id="ARBA00023277"/>
    </source>
</evidence>
<evidence type="ECO:0000313" key="10">
    <source>
        <dbReference type="Proteomes" id="UP000321532"/>
    </source>
</evidence>
<comment type="catalytic activity">
    <reaction evidence="6">
        <text>D-lyxose = D-xylulose</text>
        <dbReference type="Rhea" id="RHEA:14201"/>
        <dbReference type="ChEBI" id="CHEBI:16789"/>
        <dbReference type="ChEBI" id="CHEBI:17140"/>
        <dbReference type="EC" id="5.3.1.15"/>
    </reaction>
</comment>
<dbReference type="EMBL" id="BJYS01000034">
    <property type="protein sequence ID" value="GEO06322.1"/>
    <property type="molecule type" value="Genomic_DNA"/>
</dbReference>
<proteinExistence type="inferred from homology"/>
<dbReference type="GO" id="GO:0046872">
    <property type="term" value="F:metal ion binding"/>
    <property type="evidence" value="ECO:0007669"/>
    <property type="project" value="UniProtKB-KW"/>
</dbReference>
<evidence type="ECO:0000313" key="9">
    <source>
        <dbReference type="EMBL" id="GEO06322.1"/>
    </source>
</evidence>
<reference evidence="9 10" key="1">
    <citation type="submission" date="2019-07" db="EMBL/GenBank/DDBJ databases">
        <title>Whole genome shotgun sequence of Adhaeribacter aerolatus NBRC 106133.</title>
        <authorList>
            <person name="Hosoyama A."/>
            <person name="Uohara A."/>
            <person name="Ohji S."/>
            <person name="Ichikawa N."/>
        </authorList>
    </citation>
    <scope>NUCLEOTIDE SEQUENCE [LARGE SCALE GENOMIC DNA]</scope>
    <source>
        <strain evidence="9 10">NBRC 106133</strain>
    </source>
</reference>
<keyword evidence="2" id="KW-0479">Metal-binding</keyword>
<dbReference type="Pfam" id="PF07385">
    <property type="entry name" value="Lyx_isomer"/>
    <property type="match status" value="1"/>
</dbReference>
<dbReference type="GO" id="GO:0047828">
    <property type="term" value="F:D-lyxose ketol-isomerase activity"/>
    <property type="evidence" value="ECO:0007669"/>
    <property type="project" value="UniProtKB-EC"/>
</dbReference>
<organism evidence="9 10">
    <name type="scientific">Adhaeribacter aerolatus</name>
    <dbReference type="NCBI Taxonomy" id="670289"/>
    <lineage>
        <taxon>Bacteria</taxon>
        <taxon>Pseudomonadati</taxon>
        <taxon>Bacteroidota</taxon>
        <taxon>Cytophagia</taxon>
        <taxon>Cytophagales</taxon>
        <taxon>Hymenobacteraceae</taxon>
        <taxon>Adhaeribacter</taxon>
    </lineage>
</organism>
<dbReference type="Proteomes" id="UP000321532">
    <property type="component" value="Unassembled WGS sequence"/>
</dbReference>
<keyword evidence="10" id="KW-1185">Reference proteome</keyword>
<dbReference type="Gene3D" id="2.60.120.10">
    <property type="entry name" value="Jelly Rolls"/>
    <property type="match status" value="1"/>
</dbReference>
<keyword evidence="3" id="KW-0464">Manganese</keyword>
<dbReference type="OrthoDB" id="27002at2"/>
<keyword evidence="5" id="KW-0119">Carbohydrate metabolism</keyword>
<dbReference type="AlphaFoldDB" id="A0A512B2Y0"/>
<evidence type="ECO:0000256" key="8">
    <source>
        <dbReference type="ARBA" id="ARBA00044972"/>
    </source>
</evidence>
<comment type="cofactor">
    <cofactor evidence="1">
        <name>Mn(2+)</name>
        <dbReference type="ChEBI" id="CHEBI:29035"/>
    </cofactor>
</comment>
<dbReference type="EC" id="5.3.1.15" evidence="8"/>
<keyword evidence="4" id="KW-0413">Isomerase</keyword>
<sequence>MKRSEVNAAIRHAAEFLEANGWSLPPSPQWDVTDFGLDNFLQEGQVGIILANEPEYCEKLVFVTKSQRTPLHYHQHKKKDIVCRNGSLAIQVWPGLSDAAAPVPIEVHLNNQRQTVLAGQNIHLASGERLTLLPGWYHSFYPESDKCLFSEISTGNDDQHDIFFLNAAVIRFPEVEEDEPAIAKLVCDQ</sequence>
<evidence type="ECO:0000256" key="7">
    <source>
        <dbReference type="ARBA" id="ARBA00044951"/>
    </source>
</evidence>
<evidence type="ECO:0000256" key="4">
    <source>
        <dbReference type="ARBA" id="ARBA00023235"/>
    </source>
</evidence>
<evidence type="ECO:0000256" key="6">
    <source>
        <dbReference type="ARBA" id="ARBA00044907"/>
    </source>
</evidence>
<dbReference type="InterPro" id="IPR011051">
    <property type="entry name" value="RmlC_Cupin_sf"/>
</dbReference>
<protein>
    <recommendedName>
        <fullName evidence="8">D-lyxose ketol-isomerase</fullName>
        <ecNumber evidence="8">5.3.1.15</ecNumber>
    </recommendedName>
</protein>
<evidence type="ECO:0000256" key="1">
    <source>
        <dbReference type="ARBA" id="ARBA00001936"/>
    </source>
</evidence>
<evidence type="ECO:0000256" key="2">
    <source>
        <dbReference type="ARBA" id="ARBA00022723"/>
    </source>
</evidence>
<comment type="similarity">
    <text evidence="7">Belongs to the D-lyxose ketol-isomerase family.</text>
</comment>
<dbReference type="RefSeq" id="WP_146902115.1">
    <property type="nucleotide sequence ID" value="NZ_BJYS01000034.1"/>
</dbReference>
<comment type="caution">
    <text evidence="9">The sequence shown here is derived from an EMBL/GenBank/DDBJ whole genome shotgun (WGS) entry which is preliminary data.</text>
</comment>
<evidence type="ECO:0000256" key="3">
    <source>
        <dbReference type="ARBA" id="ARBA00023211"/>
    </source>
</evidence>
<accession>A0A512B2Y0</accession>
<gene>
    <name evidence="9" type="ORF">AAE02nite_39860</name>
</gene>
<name>A0A512B2Y0_9BACT</name>
<dbReference type="InterPro" id="IPR014710">
    <property type="entry name" value="RmlC-like_jellyroll"/>
</dbReference>
<dbReference type="SUPFAM" id="SSF51182">
    <property type="entry name" value="RmlC-like cupins"/>
    <property type="match status" value="1"/>
</dbReference>